<dbReference type="Pfam" id="PF00250">
    <property type="entry name" value="Forkhead"/>
    <property type="match status" value="1"/>
</dbReference>
<dbReference type="InterPro" id="IPR036390">
    <property type="entry name" value="WH_DNA-bd_sf"/>
</dbReference>
<feature type="compositionally biased region" description="Basic residues" evidence="3">
    <location>
        <begin position="569"/>
        <end position="582"/>
    </location>
</feature>
<evidence type="ECO:0000313" key="6">
    <source>
        <dbReference type="Proteomes" id="UP000799772"/>
    </source>
</evidence>
<comment type="subcellular location">
    <subcellularLocation>
        <location evidence="2">Nucleus</location>
    </subcellularLocation>
</comment>
<dbReference type="EMBL" id="ML978129">
    <property type="protein sequence ID" value="KAF2096883.1"/>
    <property type="molecule type" value="Genomic_DNA"/>
</dbReference>
<dbReference type="GO" id="GO:0005634">
    <property type="term" value="C:nucleus"/>
    <property type="evidence" value="ECO:0007669"/>
    <property type="project" value="UniProtKB-SubCell"/>
</dbReference>
<evidence type="ECO:0000256" key="2">
    <source>
        <dbReference type="PROSITE-ProRule" id="PRU00089"/>
    </source>
</evidence>
<evidence type="ECO:0000259" key="4">
    <source>
        <dbReference type="PROSITE" id="PS50039"/>
    </source>
</evidence>
<proteinExistence type="predicted"/>
<dbReference type="AlphaFoldDB" id="A0A9P4M4H1"/>
<dbReference type="GO" id="GO:0003700">
    <property type="term" value="F:DNA-binding transcription factor activity"/>
    <property type="evidence" value="ECO:0007669"/>
    <property type="project" value="InterPro"/>
</dbReference>
<dbReference type="InterPro" id="IPR036388">
    <property type="entry name" value="WH-like_DNA-bd_sf"/>
</dbReference>
<keyword evidence="1 2" id="KW-0238">DNA-binding</keyword>
<dbReference type="GO" id="GO:0043565">
    <property type="term" value="F:sequence-specific DNA binding"/>
    <property type="evidence" value="ECO:0007669"/>
    <property type="project" value="InterPro"/>
</dbReference>
<sequence>MDRAQGSAPGFSSTNMDPTPPTEIKNTSSSSTPRGDAILFGWPIVSLKSHHGEISSENLFIVTNAKPRVFMLGLSGKVFSLETDEPAVDCSLPHTVRKHDDSKTVSIRGMGDRNDHWADLTFATTMHASSFMTYLSLMHTRPGLAREAHTTPPSEAKAAPQASTPSSNSYEREVLESDGPRPSENDLYDKLDKRAASNQQIITSSASGQNEREKINTPQGVASLFSEPHVEPVERFKKPPEPLENTIISLMKEHKSSLKSGDIYELMETKYDYYGKHANKSQWKGSVRSVLWVSPLFSKPDPKRGQPWTFTGGPTEYTYQGQRKLRIEHGQRKQRIERSHKSKTNVLRQVVKALLKPSGVQSTRQLADHIGEHQQSIRARYKSQSSLQSAVYYVLRHNPEDFKLFHESKNTVHSALWTLVESNVDQPDGVAQTSDEQVPEFPHATFTAVNGTSGKTATSVNSVQHTGIGGSESEKTGELNNTATIDVRTPETGLGGAATRQSLPAETQLEVMERRLAALTTETKRLKSEMRDMRRRSVHPDFTPPSDPSTLIDDGGSTGSEASPEPRRSGRKRKHSAKASQQ</sequence>
<dbReference type="PROSITE" id="PS50039">
    <property type="entry name" value="FORK_HEAD_3"/>
    <property type="match status" value="1"/>
</dbReference>
<feature type="region of interest" description="Disordered" evidence="3">
    <location>
        <begin position="520"/>
        <end position="582"/>
    </location>
</feature>
<feature type="compositionally biased region" description="Basic and acidic residues" evidence="3">
    <location>
        <begin position="520"/>
        <end position="532"/>
    </location>
</feature>
<gene>
    <name evidence="5" type="ORF">NA57DRAFT_78473</name>
</gene>
<reference evidence="5" key="1">
    <citation type="journal article" date="2020" name="Stud. Mycol.">
        <title>101 Dothideomycetes genomes: a test case for predicting lifestyles and emergence of pathogens.</title>
        <authorList>
            <person name="Haridas S."/>
            <person name="Albert R."/>
            <person name="Binder M."/>
            <person name="Bloem J."/>
            <person name="Labutti K."/>
            <person name="Salamov A."/>
            <person name="Andreopoulos B."/>
            <person name="Baker S."/>
            <person name="Barry K."/>
            <person name="Bills G."/>
            <person name="Bluhm B."/>
            <person name="Cannon C."/>
            <person name="Castanera R."/>
            <person name="Culley D."/>
            <person name="Daum C."/>
            <person name="Ezra D."/>
            <person name="Gonzalez J."/>
            <person name="Henrissat B."/>
            <person name="Kuo A."/>
            <person name="Liang C."/>
            <person name="Lipzen A."/>
            <person name="Lutzoni F."/>
            <person name="Magnuson J."/>
            <person name="Mondo S."/>
            <person name="Nolan M."/>
            <person name="Ohm R."/>
            <person name="Pangilinan J."/>
            <person name="Park H.-J."/>
            <person name="Ramirez L."/>
            <person name="Alfaro M."/>
            <person name="Sun H."/>
            <person name="Tritt A."/>
            <person name="Yoshinaga Y."/>
            <person name="Zwiers L.-H."/>
            <person name="Turgeon B."/>
            <person name="Goodwin S."/>
            <person name="Spatafora J."/>
            <person name="Crous P."/>
            <person name="Grigoriev I."/>
        </authorList>
    </citation>
    <scope>NUCLEOTIDE SEQUENCE</scope>
    <source>
        <strain evidence="5">CBS 133067</strain>
    </source>
</reference>
<keyword evidence="6" id="KW-1185">Reference proteome</keyword>
<feature type="domain" description="Fork-head" evidence="4">
    <location>
        <begin position="238"/>
        <end position="329"/>
    </location>
</feature>
<dbReference type="Proteomes" id="UP000799772">
    <property type="component" value="Unassembled WGS sequence"/>
</dbReference>
<feature type="compositionally biased region" description="Basic and acidic residues" evidence="3">
    <location>
        <begin position="170"/>
        <end position="187"/>
    </location>
</feature>
<accession>A0A9P4M4H1</accession>
<dbReference type="InterPro" id="IPR001766">
    <property type="entry name" value="Fork_head_dom"/>
</dbReference>
<feature type="DNA-binding region" description="Fork-head" evidence="2">
    <location>
        <begin position="238"/>
        <end position="329"/>
    </location>
</feature>
<comment type="caution">
    <text evidence="5">The sequence shown here is derived from an EMBL/GenBank/DDBJ whole genome shotgun (WGS) entry which is preliminary data.</text>
</comment>
<evidence type="ECO:0000256" key="1">
    <source>
        <dbReference type="ARBA" id="ARBA00023125"/>
    </source>
</evidence>
<feature type="region of interest" description="Disordered" evidence="3">
    <location>
        <begin position="145"/>
        <end position="187"/>
    </location>
</feature>
<organism evidence="5 6">
    <name type="scientific">Rhizodiscina lignyota</name>
    <dbReference type="NCBI Taxonomy" id="1504668"/>
    <lineage>
        <taxon>Eukaryota</taxon>
        <taxon>Fungi</taxon>
        <taxon>Dikarya</taxon>
        <taxon>Ascomycota</taxon>
        <taxon>Pezizomycotina</taxon>
        <taxon>Dothideomycetes</taxon>
        <taxon>Pleosporomycetidae</taxon>
        <taxon>Aulographales</taxon>
        <taxon>Rhizodiscinaceae</taxon>
        <taxon>Rhizodiscina</taxon>
    </lineage>
</organism>
<dbReference type="SUPFAM" id="SSF46785">
    <property type="entry name" value="Winged helix' DNA-binding domain"/>
    <property type="match status" value="1"/>
</dbReference>
<name>A0A9P4M4H1_9PEZI</name>
<protein>
    <recommendedName>
        <fullName evidence="4">Fork-head domain-containing protein</fullName>
    </recommendedName>
</protein>
<keyword evidence="2" id="KW-0539">Nucleus</keyword>
<evidence type="ECO:0000256" key="3">
    <source>
        <dbReference type="SAM" id="MobiDB-lite"/>
    </source>
</evidence>
<dbReference type="Gene3D" id="1.10.10.10">
    <property type="entry name" value="Winged helix-like DNA-binding domain superfamily/Winged helix DNA-binding domain"/>
    <property type="match status" value="1"/>
</dbReference>
<evidence type="ECO:0000313" key="5">
    <source>
        <dbReference type="EMBL" id="KAF2096883.1"/>
    </source>
</evidence>
<feature type="region of interest" description="Disordered" evidence="3">
    <location>
        <begin position="1"/>
        <end position="32"/>
    </location>
</feature>